<proteinExistence type="predicted"/>
<dbReference type="PANTHER" id="PTHR35006:SF4">
    <property type="entry name" value="BLR7706 PROTEIN"/>
    <property type="match status" value="1"/>
</dbReference>
<gene>
    <name evidence="2" type="ORF">ACFODX_17390</name>
</gene>
<accession>A0ABV7FLK5</accession>
<sequence length="141" mass="15319">MSDKVIPKNPSIISHVSVGTNDYEGARAFYDAVLPALDINIIMEHPGATAYGRLYPEFWVQLPHDGKPASVGNGFHIGFIAQNKEQVHSFYEAAIAAGAICDGPPGPRPLYGEPYYGCFVRDLDGHKIEAAFWDEALAATL</sequence>
<dbReference type="Proteomes" id="UP001595555">
    <property type="component" value="Unassembled WGS sequence"/>
</dbReference>
<dbReference type="Gene3D" id="3.10.180.10">
    <property type="entry name" value="2,3-Dihydroxybiphenyl 1,2-Dioxygenase, domain 1"/>
    <property type="match status" value="1"/>
</dbReference>
<dbReference type="InterPro" id="IPR004360">
    <property type="entry name" value="Glyas_Fos-R_dOase_dom"/>
</dbReference>
<dbReference type="CDD" id="cd07262">
    <property type="entry name" value="VOC_like"/>
    <property type="match status" value="1"/>
</dbReference>
<comment type="caution">
    <text evidence="2">The sequence shown here is derived from an EMBL/GenBank/DDBJ whole genome shotgun (WGS) entry which is preliminary data.</text>
</comment>
<dbReference type="SUPFAM" id="SSF54593">
    <property type="entry name" value="Glyoxalase/Bleomycin resistance protein/Dihydroxybiphenyl dioxygenase"/>
    <property type="match status" value="1"/>
</dbReference>
<dbReference type="PANTHER" id="PTHR35006">
    <property type="entry name" value="GLYOXALASE FAMILY PROTEIN (AFU_ORTHOLOGUE AFUA_5G14830)"/>
    <property type="match status" value="1"/>
</dbReference>
<evidence type="ECO:0000313" key="2">
    <source>
        <dbReference type="EMBL" id="MFC3117347.1"/>
    </source>
</evidence>
<dbReference type="Pfam" id="PF00903">
    <property type="entry name" value="Glyoxalase"/>
    <property type="match status" value="1"/>
</dbReference>
<dbReference type="EMBL" id="JBHRTF010000016">
    <property type="protein sequence ID" value="MFC3117347.1"/>
    <property type="molecule type" value="Genomic_DNA"/>
</dbReference>
<keyword evidence="3" id="KW-1185">Reference proteome</keyword>
<dbReference type="PROSITE" id="PS51819">
    <property type="entry name" value="VOC"/>
    <property type="match status" value="1"/>
</dbReference>
<dbReference type="InterPro" id="IPR029068">
    <property type="entry name" value="Glyas_Bleomycin-R_OHBP_Dase"/>
</dbReference>
<name>A0ABV7FLK5_9GAMM</name>
<reference evidence="3" key="1">
    <citation type="journal article" date="2019" name="Int. J. Syst. Evol. Microbiol.">
        <title>The Global Catalogue of Microorganisms (GCM) 10K type strain sequencing project: providing services to taxonomists for standard genome sequencing and annotation.</title>
        <authorList>
            <consortium name="The Broad Institute Genomics Platform"/>
            <consortium name="The Broad Institute Genome Sequencing Center for Infectious Disease"/>
            <person name="Wu L."/>
            <person name="Ma J."/>
        </authorList>
    </citation>
    <scope>NUCLEOTIDE SEQUENCE [LARGE SCALE GENOMIC DNA]</scope>
    <source>
        <strain evidence="3">KCTC 52237</strain>
    </source>
</reference>
<dbReference type="InterPro" id="IPR037523">
    <property type="entry name" value="VOC_core"/>
</dbReference>
<feature type="domain" description="VOC" evidence="1">
    <location>
        <begin position="12"/>
        <end position="133"/>
    </location>
</feature>
<evidence type="ECO:0000259" key="1">
    <source>
        <dbReference type="PROSITE" id="PS51819"/>
    </source>
</evidence>
<organism evidence="2 3">
    <name type="scientific">Cellvibrio fontiphilus</name>
    <dbReference type="NCBI Taxonomy" id="1815559"/>
    <lineage>
        <taxon>Bacteria</taxon>
        <taxon>Pseudomonadati</taxon>
        <taxon>Pseudomonadota</taxon>
        <taxon>Gammaproteobacteria</taxon>
        <taxon>Cellvibrionales</taxon>
        <taxon>Cellvibrionaceae</taxon>
        <taxon>Cellvibrio</taxon>
    </lineage>
</organism>
<dbReference type="RefSeq" id="WP_378121501.1">
    <property type="nucleotide sequence ID" value="NZ_JBHRTF010000016.1"/>
</dbReference>
<evidence type="ECO:0000313" key="3">
    <source>
        <dbReference type="Proteomes" id="UP001595555"/>
    </source>
</evidence>
<protein>
    <submittedName>
        <fullName evidence="2">VOC family protein</fullName>
    </submittedName>
</protein>